<dbReference type="InterPro" id="IPR018027">
    <property type="entry name" value="Asn/Gln_amidotransferase"/>
</dbReference>
<comment type="catalytic activity">
    <reaction evidence="9 10">
        <text>L-glutamyl-tRNA(Gln) + L-glutamine + ATP + H2O = L-glutaminyl-tRNA(Gln) + L-glutamate + ADP + phosphate + H(+)</text>
        <dbReference type="Rhea" id="RHEA:17521"/>
        <dbReference type="Rhea" id="RHEA-COMP:9681"/>
        <dbReference type="Rhea" id="RHEA-COMP:9684"/>
        <dbReference type="ChEBI" id="CHEBI:15377"/>
        <dbReference type="ChEBI" id="CHEBI:15378"/>
        <dbReference type="ChEBI" id="CHEBI:29985"/>
        <dbReference type="ChEBI" id="CHEBI:30616"/>
        <dbReference type="ChEBI" id="CHEBI:43474"/>
        <dbReference type="ChEBI" id="CHEBI:58359"/>
        <dbReference type="ChEBI" id="CHEBI:78520"/>
        <dbReference type="ChEBI" id="CHEBI:78521"/>
        <dbReference type="ChEBI" id="CHEBI:456216"/>
    </reaction>
</comment>
<keyword evidence="6 10" id="KW-0648">Protein biosynthesis</keyword>
<proteinExistence type="inferred from homology"/>
<dbReference type="InterPro" id="IPR014746">
    <property type="entry name" value="Gln_synth/guanido_kin_cat_dom"/>
</dbReference>
<dbReference type="HAMAP" id="MF_00121">
    <property type="entry name" value="GatB"/>
    <property type="match status" value="1"/>
</dbReference>
<evidence type="ECO:0000256" key="5">
    <source>
        <dbReference type="ARBA" id="ARBA00022840"/>
    </source>
</evidence>
<dbReference type="GO" id="GO:0005524">
    <property type="term" value="F:ATP binding"/>
    <property type="evidence" value="ECO:0007669"/>
    <property type="project" value="UniProtKB-KW"/>
</dbReference>
<dbReference type="GO" id="GO:0050566">
    <property type="term" value="F:asparaginyl-tRNA synthase (glutamine-hydrolyzing) activity"/>
    <property type="evidence" value="ECO:0007669"/>
    <property type="project" value="RHEA"/>
</dbReference>
<comment type="caution">
    <text evidence="13">The sequence shown here is derived from an EMBL/GenBank/DDBJ whole genome shotgun (WGS) entry which is preliminary data.</text>
</comment>
<dbReference type="InterPro" id="IPR017959">
    <property type="entry name" value="Asn/Gln-tRNA_amidoTrfase_suB/E"/>
</dbReference>
<comment type="similarity">
    <text evidence="1 10">Belongs to the GatB/GatE family. GatB subfamily.</text>
</comment>
<evidence type="ECO:0000256" key="3">
    <source>
        <dbReference type="ARBA" id="ARBA00022598"/>
    </source>
</evidence>
<dbReference type="GO" id="GO:0006412">
    <property type="term" value="P:translation"/>
    <property type="evidence" value="ECO:0007669"/>
    <property type="project" value="UniProtKB-UniRule"/>
</dbReference>
<dbReference type="PANTHER" id="PTHR11659:SF4">
    <property type="entry name" value="ASPARTYL_GLUTAMYL-TRNA(GLN) AMIDOTRANSFERASE SUBUNIT B_E CATALYTIC DOMAIN-CONTAINING PROTEIN"/>
    <property type="match status" value="1"/>
</dbReference>
<dbReference type="GO" id="GO:0050567">
    <property type="term" value="F:glutaminyl-tRNA synthase (glutamine-hydrolyzing) activity"/>
    <property type="evidence" value="ECO:0007669"/>
    <property type="project" value="UniProtKB-UniRule"/>
</dbReference>
<dbReference type="FunFam" id="1.10.10.410:FF:000001">
    <property type="entry name" value="Aspartyl/glutamyl-tRNA(Asn/Gln) amidotransferase subunit B"/>
    <property type="match status" value="1"/>
</dbReference>
<dbReference type="Pfam" id="PF02934">
    <property type="entry name" value="GatB_N"/>
    <property type="match status" value="1"/>
</dbReference>
<evidence type="ECO:0000256" key="6">
    <source>
        <dbReference type="ARBA" id="ARBA00022917"/>
    </source>
</evidence>
<dbReference type="InterPro" id="IPR003789">
    <property type="entry name" value="Asn/Gln_tRNA_amidoTrase-B-like"/>
</dbReference>
<keyword evidence="3 10" id="KW-0436">Ligase</keyword>
<accession>A0A0G0VGH0</accession>
<dbReference type="PATRIC" id="fig|1618997.3.peg.77"/>
<dbReference type="NCBIfam" id="NF004014">
    <property type="entry name" value="PRK05477.1-4"/>
    <property type="match status" value="1"/>
</dbReference>
<dbReference type="InterPro" id="IPR017958">
    <property type="entry name" value="Gln-tRNA_amidoTrfase_suB_CS"/>
</dbReference>
<keyword evidence="5 10" id="KW-0067">ATP-binding</keyword>
<dbReference type="InterPro" id="IPR023168">
    <property type="entry name" value="GatB_Yqey_C_2"/>
</dbReference>
<dbReference type="InterPro" id="IPR006075">
    <property type="entry name" value="Asn/Gln-tRNA_Trfase_suB/E_cat"/>
</dbReference>
<dbReference type="SMART" id="SM00845">
    <property type="entry name" value="GatB_Yqey"/>
    <property type="match status" value="1"/>
</dbReference>
<evidence type="ECO:0000256" key="10">
    <source>
        <dbReference type="HAMAP-Rule" id="MF_00121"/>
    </source>
</evidence>
<feature type="compositionally biased region" description="Polar residues" evidence="11">
    <location>
        <begin position="252"/>
        <end position="269"/>
    </location>
</feature>
<name>A0A0G0VGH0_9BACT</name>
<feature type="region of interest" description="Disordered" evidence="11">
    <location>
        <begin position="242"/>
        <end position="275"/>
    </location>
</feature>
<dbReference type="GO" id="GO:0016740">
    <property type="term" value="F:transferase activity"/>
    <property type="evidence" value="ECO:0007669"/>
    <property type="project" value="UniProtKB-KW"/>
</dbReference>
<dbReference type="SUPFAM" id="SSF89095">
    <property type="entry name" value="GatB/YqeY motif"/>
    <property type="match status" value="1"/>
</dbReference>
<comment type="catalytic activity">
    <reaction evidence="8 10">
        <text>L-aspartyl-tRNA(Asn) + L-glutamine + ATP + H2O = L-asparaginyl-tRNA(Asn) + L-glutamate + ADP + phosphate + 2 H(+)</text>
        <dbReference type="Rhea" id="RHEA:14513"/>
        <dbReference type="Rhea" id="RHEA-COMP:9674"/>
        <dbReference type="Rhea" id="RHEA-COMP:9677"/>
        <dbReference type="ChEBI" id="CHEBI:15377"/>
        <dbReference type="ChEBI" id="CHEBI:15378"/>
        <dbReference type="ChEBI" id="CHEBI:29985"/>
        <dbReference type="ChEBI" id="CHEBI:30616"/>
        <dbReference type="ChEBI" id="CHEBI:43474"/>
        <dbReference type="ChEBI" id="CHEBI:58359"/>
        <dbReference type="ChEBI" id="CHEBI:78515"/>
        <dbReference type="ChEBI" id="CHEBI:78516"/>
        <dbReference type="ChEBI" id="CHEBI:456216"/>
    </reaction>
</comment>
<dbReference type="NCBIfam" id="NF004012">
    <property type="entry name" value="PRK05477.1-2"/>
    <property type="match status" value="1"/>
</dbReference>
<evidence type="ECO:0000256" key="7">
    <source>
        <dbReference type="ARBA" id="ARBA00024799"/>
    </source>
</evidence>
<sequence>MHFEPIIGLEIHIQLKTQSKMFCSCPVQGNAILPNSNVCPICLGHPGTLPVPNEQAIRWGILMGMALGCRIASYSKFDRKHYFYPDLPKGYQISQYDMPIAAEGSMEIDVPEGPRPHLKIDITRAHLEEDAAKSFHDASGKSYVDFNRAGTPLLEIVTEPDFRTPHEAKIFLQELRLMARTLGISDADMEKGQLRCDANISLRQFDEEGNIVGAFLNPKTEVKNMNSFRAVERALEHEIRRQTDLWEKGTPPSLSSTRGWNDVTQSTEPQRTKEQAEDYRYFPEPDIPPMELTELADAIRGTLPELPAAKRMRLVSEYGLTAGDARILCEEPVLANYAEHVFSELHAWIQSLPEFDGAEETVLEREHKKVAKLVSGWLISKLGGILKERGIGIRDAKIDPENFAEFITLLATGKLSTQNGLAILTEMFGTGRDPSHIMEEKHLGLVSDEGIIAEVVSRVVEQHQTEATRYKNGEKQLLAFFIGLIMKETGGKADPGMARNMLLVELEKTSSSFFL</sequence>
<keyword evidence="4 10" id="KW-0547">Nucleotide-binding</keyword>
<evidence type="ECO:0000256" key="4">
    <source>
        <dbReference type="ARBA" id="ARBA00022741"/>
    </source>
</evidence>
<evidence type="ECO:0000256" key="2">
    <source>
        <dbReference type="ARBA" id="ARBA00011123"/>
    </source>
</evidence>
<evidence type="ECO:0000256" key="9">
    <source>
        <dbReference type="ARBA" id="ARBA00047913"/>
    </source>
</evidence>
<dbReference type="PANTHER" id="PTHR11659">
    <property type="entry name" value="GLUTAMYL-TRNA GLN AMIDOTRANSFERASE SUBUNIT B MITOCHONDRIAL AND PROKARYOTIC PET112-RELATED"/>
    <property type="match status" value="1"/>
</dbReference>
<dbReference type="AlphaFoldDB" id="A0A0G0VGH0"/>
<dbReference type="InterPro" id="IPR004413">
    <property type="entry name" value="GatB"/>
</dbReference>
<dbReference type="Proteomes" id="UP000034746">
    <property type="component" value="Unassembled WGS sequence"/>
</dbReference>
<dbReference type="EMBL" id="LCAU01000001">
    <property type="protein sequence ID" value="KKR98721.1"/>
    <property type="molecule type" value="Genomic_DNA"/>
</dbReference>
<dbReference type="NCBIfam" id="TIGR00133">
    <property type="entry name" value="gatB"/>
    <property type="match status" value="1"/>
</dbReference>
<evidence type="ECO:0000256" key="11">
    <source>
        <dbReference type="SAM" id="MobiDB-lite"/>
    </source>
</evidence>
<evidence type="ECO:0000256" key="8">
    <source>
        <dbReference type="ARBA" id="ARBA00047380"/>
    </source>
</evidence>
<evidence type="ECO:0000259" key="12">
    <source>
        <dbReference type="SMART" id="SM00845"/>
    </source>
</evidence>
<reference evidence="13 14" key="1">
    <citation type="journal article" date="2015" name="Nature">
        <title>rRNA introns, odd ribosomes, and small enigmatic genomes across a large radiation of phyla.</title>
        <authorList>
            <person name="Brown C.T."/>
            <person name="Hug L.A."/>
            <person name="Thomas B.C."/>
            <person name="Sharon I."/>
            <person name="Castelle C.J."/>
            <person name="Singh A."/>
            <person name="Wilkins M.J."/>
            <person name="Williams K.H."/>
            <person name="Banfield J.F."/>
        </authorList>
    </citation>
    <scope>NUCLEOTIDE SEQUENCE [LARGE SCALE GENOMIC DNA]</scope>
</reference>
<evidence type="ECO:0000313" key="13">
    <source>
        <dbReference type="EMBL" id="KKR98721.1"/>
    </source>
</evidence>
<dbReference type="PROSITE" id="PS01234">
    <property type="entry name" value="GATB"/>
    <property type="match status" value="1"/>
</dbReference>
<feature type="domain" description="Asn/Gln amidotransferase" evidence="12">
    <location>
        <begin position="356"/>
        <end position="506"/>
    </location>
</feature>
<dbReference type="Pfam" id="PF02637">
    <property type="entry name" value="GatB_Yqey"/>
    <property type="match status" value="1"/>
</dbReference>
<gene>
    <name evidence="10" type="primary">gatB</name>
    <name evidence="13" type="ORF">UU48_C0001G0076</name>
</gene>
<dbReference type="Gene3D" id="1.10.10.410">
    <property type="match status" value="1"/>
</dbReference>
<dbReference type="SUPFAM" id="SSF55931">
    <property type="entry name" value="Glutamine synthetase/guanido kinase"/>
    <property type="match status" value="1"/>
</dbReference>
<protein>
    <recommendedName>
        <fullName evidence="10">Aspartyl/glutamyl-tRNA(Asn/Gln) amidotransferase subunit B</fullName>
        <shortName evidence="10">Asp/Glu-ADT subunit B</shortName>
        <ecNumber evidence="10">6.3.5.-</ecNumber>
    </recommendedName>
</protein>
<keyword evidence="13" id="KW-0808">Transferase</keyword>
<comment type="subunit">
    <text evidence="2 10">Heterotrimer of A, B and C subunits.</text>
</comment>
<organism evidence="13 14">
    <name type="scientific">Candidatus Uhrbacteria bacterium GW2011_GWF2_41_16</name>
    <dbReference type="NCBI Taxonomy" id="1618997"/>
    <lineage>
        <taxon>Bacteria</taxon>
        <taxon>Candidatus Uhriibacteriota</taxon>
    </lineage>
</organism>
<comment type="function">
    <text evidence="7 10">Allows the formation of correctly charged Asn-tRNA(Asn) or Gln-tRNA(Gln) through the transamidation of misacylated Asp-tRNA(Asn) or Glu-tRNA(Gln) in organisms which lack either or both of asparaginyl-tRNA or glutaminyl-tRNA synthetases. The reaction takes place in the presence of glutamine and ATP through an activated phospho-Asp-tRNA(Asn) or phospho-Glu-tRNA(Gln).</text>
</comment>
<evidence type="ECO:0000256" key="1">
    <source>
        <dbReference type="ARBA" id="ARBA00005306"/>
    </source>
</evidence>
<evidence type="ECO:0000313" key="14">
    <source>
        <dbReference type="Proteomes" id="UP000034746"/>
    </source>
</evidence>
<dbReference type="EC" id="6.3.5.-" evidence="10"/>